<dbReference type="AlphaFoldDB" id="A0A8D8H6K5"/>
<protein>
    <submittedName>
        <fullName evidence="1">(northern house mosquito) hypothetical protein</fullName>
    </submittedName>
</protein>
<name>A0A8D8H6K5_CULPI</name>
<dbReference type="EMBL" id="HBUE01305976">
    <property type="protein sequence ID" value="CAG6580986.1"/>
    <property type="molecule type" value="Transcribed_RNA"/>
</dbReference>
<organism evidence="1">
    <name type="scientific">Culex pipiens</name>
    <name type="common">House mosquito</name>
    <dbReference type="NCBI Taxonomy" id="7175"/>
    <lineage>
        <taxon>Eukaryota</taxon>
        <taxon>Metazoa</taxon>
        <taxon>Ecdysozoa</taxon>
        <taxon>Arthropoda</taxon>
        <taxon>Hexapoda</taxon>
        <taxon>Insecta</taxon>
        <taxon>Pterygota</taxon>
        <taxon>Neoptera</taxon>
        <taxon>Endopterygota</taxon>
        <taxon>Diptera</taxon>
        <taxon>Nematocera</taxon>
        <taxon>Culicoidea</taxon>
        <taxon>Culicidae</taxon>
        <taxon>Culicinae</taxon>
        <taxon>Culicini</taxon>
        <taxon>Culex</taxon>
        <taxon>Culex</taxon>
    </lineage>
</organism>
<evidence type="ECO:0000313" key="1">
    <source>
        <dbReference type="EMBL" id="CAG6529200.1"/>
    </source>
</evidence>
<proteinExistence type="predicted"/>
<dbReference type="EMBL" id="HBUE01199817">
    <property type="protein sequence ID" value="CAG6529200.1"/>
    <property type="molecule type" value="Transcribed_RNA"/>
</dbReference>
<accession>A0A8D8H6K5</accession>
<reference evidence="1" key="1">
    <citation type="submission" date="2021-05" db="EMBL/GenBank/DDBJ databases">
        <authorList>
            <person name="Alioto T."/>
            <person name="Alioto T."/>
            <person name="Gomez Garrido J."/>
        </authorList>
    </citation>
    <scope>NUCLEOTIDE SEQUENCE</scope>
</reference>
<sequence>MWLPQKMTLEKWTGHFQFTLDLFSCDLMYGLRFGGFSFFCIHYFSARIVVEICAAIGWNPDLSKPAQRTSQKVIKSGPKSTRFCIFSFYFCCEYPAFEYASLMYKSVMSPLLQDQKKTKCKKVVGKKRCIM</sequence>